<dbReference type="Pfam" id="PF00353">
    <property type="entry name" value="HemolysinCabind"/>
    <property type="match status" value="3"/>
</dbReference>
<feature type="domain" description="Haemolysin-type calcium binding-related" evidence="8">
    <location>
        <begin position="965"/>
        <end position="1005"/>
    </location>
</feature>
<name>A0ABM8RCC1_9BURK</name>
<gene>
    <name evidence="9" type="ORF">R69888_02701</name>
</gene>
<evidence type="ECO:0000259" key="8">
    <source>
        <dbReference type="Pfam" id="PF06594"/>
    </source>
</evidence>
<keyword evidence="6" id="KW-0472">Membrane</keyword>
<dbReference type="PANTHER" id="PTHR39431:SF1">
    <property type="entry name" value="FRPA_C-RELATED PROTEIN"/>
    <property type="match status" value="1"/>
</dbReference>
<dbReference type="InterPro" id="IPR003995">
    <property type="entry name" value="RTX_toxin_determinant-A"/>
</dbReference>
<evidence type="ECO:0000256" key="2">
    <source>
        <dbReference type="ARBA" id="ARBA00022656"/>
    </source>
</evidence>
<dbReference type="InterPro" id="IPR001343">
    <property type="entry name" value="Hemolysn_Ca-bd"/>
</dbReference>
<keyword evidence="5" id="KW-0843">Virulence</keyword>
<dbReference type="Gene3D" id="2.150.10.10">
    <property type="entry name" value="Serralysin-like metalloprotease, C-terminal"/>
    <property type="match status" value="3"/>
</dbReference>
<evidence type="ECO:0000256" key="6">
    <source>
        <dbReference type="ARBA" id="ARBA00023136"/>
    </source>
</evidence>
<feature type="domain" description="Haemolysin-type calcium binding-related" evidence="8">
    <location>
        <begin position="712"/>
        <end position="750"/>
    </location>
</feature>
<proteinExistence type="predicted"/>
<dbReference type="Pfam" id="PF06594">
    <property type="entry name" value="HCBP_related"/>
    <property type="match status" value="3"/>
</dbReference>
<evidence type="ECO:0000313" key="10">
    <source>
        <dbReference type="Proteomes" id="UP000672526"/>
    </source>
</evidence>
<dbReference type="PANTHER" id="PTHR39431">
    <property type="entry name" value="FRPA/C-RELATED PROTEIN"/>
    <property type="match status" value="1"/>
</dbReference>
<dbReference type="InterPro" id="IPR011049">
    <property type="entry name" value="Serralysin-like_metalloprot_C"/>
</dbReference>
<evidence type="ECO:0000256" key="4">
    <source>
        <dbReference type="ARBA" id="ARBA00022837"/>
    </source>
</evidence>
<accession>A0ABM8RCC1</accession>
<feature type="domain" description="Haemolysin-type calcium binding-related" evidence="8">
    <location>
        <begin position="1099"/>
        <end position="1131"/>
    </location>
</feature>
<evidence type="ECO:0000256" key="7">
    <source>
        <dbReference type="SAM" id="MobiDB-lite"/>
    </source>
</evidence>
<dbReference type="PRINTS" id="PR00313">
    <property type="entry name" value="CABNDNGRPT"/>
</dbReference>
<organism evidence="9 10">
    <name type="scientific">Paraburkholderia haematera</name>
    <dbReference type="NCBI Taxonomy" id="2793077"/>
    <lineage>
        <taxon>Bacteria</taxon>
        <taxon>Pseudomonadati</taxon>
        <taxon>Pseudomonadota</taxon>
        <taxon>Betaproteobacteria</taxon>
        <taxon>Burkholderiales</taxon>
        <taxon>Burkholderiaceae</taxon>
        <taxon>Paraburkholderia</taxon>
    </lineage>
</organism>
<comment type="caution">
    <text evidence="9">The sequence shown here is derived from an EMBL/GenBank/DDBJ whole genome shotgun (WGS) entry which is preliminary data.</text>
</comment>
<comment type="subcellular location">
    <subcellularLocation>
        <location evidence="1">Membrane</location>
    </subcellularLocation>
</comment>
<feature type="compositionally biased region" description="Gly residues" evidence="7">
    <location>
        <begin position="200"/>
        <end position="216"/>
    </location>
</feature>
<sequence length="1184" mass="120620">MVTYSFSDYFGPLFDTATSVGTAIETAASGDEIGTVLAIGTAIASSKATLTDNASLGTLSSTIGTASAAVTAYNKLGKQIETMSGSLTAYNNAVASGNQGSISAAGLDVTSSVATVVNTIGSVIAGVAGAIAAAGMAGSAAMAPIASLGLAISAAAGLLAMTASNAITDKVKAAAAEIGNLLNDIESQLGTGSPDSGQPGAPGAGGKGPESGAGGAAMGKYPGDDALISPLVLDLTGSGINLTPLNTSSPYFDLANNGFARQTGWVGAGMGLLCFDPDDRSITNITQLFGNETTDGFDILRKLDANHDNVIDASDPAFASLRVWVDANGNGASDSGELYTLSQLGIVSINLNATAVTETIAGNKISSISSYTLADGTTREIADAWFANSTMNTKPVTPVEVTATAAALPQLAGAGTLRDLRSAMSLDQGLQNLVQAFVALPAGTSPSGIESAAQAILFQWAGVTSLDPTSRGGSIDARQLSFADKYLGRSFNSTGDGVNPGIRAAAYLQQSWNDLYDAALARLVLQSPLAASVAPEFRYDASTDTVQATATFAPALAAAFQRFGTITAANLASWDLLLRVADAARFDMGMSDSLFEKYVAAATNDTIASVANAIASGLQISFDSSGRIQETGSTIYHDFYAGPGVSVLIGERAGNDPSTQLPGHDVFHYSAGDGVVEIRESDPNSSAPANTLSFGLGIDPSSIKAKVLSNGDMVLTDGVTGDQITLVGELRDSGGGIQLVQFADGTTWTRYQLIQVAALCGTTGNDSLYGTASAEVFDGKGGNDYVQGGGGGDTFIFNAGYGKLEIYESDKSSSPYNVLQLGPGISKSSVAVRGTSSGNLVLTDGITGDQITLDSAMLFAYMGVQAVRFSDNTVWTRAQLIQMATTGTAGNDTLYGTGNAEVFDGKGGNDYVQGGGGGDTFIFNAGYGKLEIGEYDSSSAPHNVLQLGAGIAASSVTVRGTSNSNLVLTDGIAGDQITVDSFLNGSNWGVQEVQFADGTTWNRQQLLQMATTGTAGNDKLYGTSGADVFDGKGGNDYVWGGGGGDTFIFNAGYGKLEIDEYDSSSAPHNVLQLGAGISASSVTVKSSSNSGIVLTDGIAGDQITLDSFKSGSGYGVQTVQFADGTTWNRQQLLNMANGVASLADRQVNNLIAGMASYGVQPAASSQMPDAIQQQPQAMLAANLH</sequence>
<evidence type="ECO:0000256" key="5">
    <source>
        <dbReference type="ARBA" id="ARBA00023026"/>
    </source>
</evidence>
<dbReference type="PRINTS" id="PR01488">
    <property type="entry name" value="RTXTOXINA"/>
</dbReference>
<dbReference type="SUPFAM" id="SSF51120">
    <property type="entry name" value="beta-Roll"/>
    <property type="match status" value="3"/>
</dbReference>
<protein>
    <recommendedName>
        <fullName evidence="8">Haemolysin-type calcium binding-related domain-containing protein</fullName>
    </recommendedName>
</protein>
<keyword evidence="4" id="KW-0106">Calcium</keyword>
<keyword evidence="10" id="KW-1185">Reference proteome</keyword>
<reference evidence="9 10" key="1">
    <citation type="submission" date="2021-02" db="EMBL/GenBank/DDBJ databases">
        <authorList>
            <person name="Vanwijnsberghe S."/>
        </authorList>
    </citation>
    <scope>NUCLEOTIDE SEQUENCE [LARGE SCALE GENOMIC DNA]</scope>
    <source>
        <strain evidence="9 10">LMG 31837</strain>
    </source>
</reference>
<dbReference type="RefSeq" id="WP_211611712.1">
    <property type="nucleotide sequence ID" value="NZ_CAJNBK010000006.1"/>
</dbReference>
<evidence type="ECO:0000256" key="3">
    <source>
        <dbReference type="ARBA" id="ARBA00022737"/>
    </source>
</evidence>
<evidence type="ECO:0000313" key="9">
    <source>
        <dbReference type="EMBL" id="CAE6745294.1"/>
    </source>
</evidence>
<keyword evidence="3" id="KW-0677">Repeat</keyword>
<dbReference type="EMBL" id="CAJNBK010000006">
    <property type="protein sequence ID" value="CAE6745294.1"/>
    <property type="molecule type" value="Genomic_DNA"/>
</dbReference>
<dbReference type="Proteomes" id="UP000672526">
    <property type="component" value="Unassembled WGS sequence"/>
</dbReference>
<feature type="region of interest" description="Disordered" evidence="7">
    <location>
        <begin position="187"/>
        <end position="216"/>
    </location>
</feature>
<keyword evidence="2" id="KW-0800">Toxin</keyword>
<evidence type="ECO:0000256" key="1">
    <source>
        <dbReference type="ARBA" id="ARBA00004370"/>
    </source>
</evidence>
<dbReference type="InterPro" id="IPR010566">
    <property type="entry name" value="Haemolys_ca-bd"/>
</dbReference>